<proteinExistence type="predicted"/>
<gene>
    <name evidence="3" type="ORF">GCM10009539_66550</name>
</gene>
<accession>A0ABP3EPQ5</accession>
<organism evidence="3 4">
    <name type="scientific">Cryptosporangium japonicum</name>
    <dbReference type="NCBI Taxonomy" id="80872"/>
    <lineage>
        <taxon>Bacteria</taxon>
        <taxon>Bacillati</taxon>
        <taxon>Actinomycetota</taxon>
        <taxon>Actinomycetes</taxon>
        <taxon>Cryptosporangiales</taxon>
        <taxon>Cryptosporangiaceae</taxon>
        <taxon>Cryptosporangium</taxon>
    </lineage>
</organism>
<dbReference type="InterPro" id="IPR011251">
    <property type="entry name" value="Luciferase-like_dom"/>
</dbReference>
<dbReference type="RefSeq" id="WP_344652896.1">
    <property type="nucleotide sequence ID" value="NZ_BAAAGX010000028.1"/>
</dbReference>
<sequence>MTKRGFVLPTTLPGWADGEDPRALLDLAVEAERLGFDSVWVGDTLLRPVVEPLATLAAVAAVTRTIGLGTATLLPAFRRPVQAAHTLASLDRLSGGRLTLAVGAGFPNRSEREYALSDVPWERRFARLDDTVALWRRLWAGEPALVGGAEVPPVLPPARPGGPPVWLGGAGPSALARVARAYDGWLPYPPDPATYAAGLATITASAPAGRDVTPALFATVLVGDGGRAALDEYTRASYGVPLEVAETIQLLVTGSADDVRKRLDEYAGVEHLVLRVAALDLATQREQLALLRPGT</sequence>
<keyword evidence="1" id="KW-0560">Oxidoreductase</keyword>
<keyword evidence="4" id="KW-1185">Reference proteome</keyword>
<evidence type="ECO:0000259" key="2">
    <source>
        <dbReference type="Pfam" id="PF00296"/>
    </source>
</evidence>
<comment type="caution">
    <text evidence="3">The sequence shown here is derived from an EMBL/GenBank/DDBJ whole genome shotgun (WGS) entry which is preliminary data.</text>
</comment>
<dbReference type="EMBL" id="BAAAGX010000028">
    <property type="protein sequence ID" value="GAA0270049.1"/>
    <property type="molecule type" value="Genomic_DNA"/>
</dbReference>
<name>A0ABP3EPQ5_9ACTN</name>
<feature type="domain" description="Luciferase-like" evidence="2">
    <location>
        <begin position="4"/>
        <end position="241"/>
    </location>
</feature>
<dbReference type="PANTHER" id="PTHR43244">
    <property type="match status" value="1"/>
</dbReference>
<dbReference type="Pfam" id="PF00296">
    <property type="entry name" value="Bac_luciferase"/>
    <property type="match status" value="1"/>
</dbReference>
<evidence type="ECO:0000313" key="3">
    <source>
        <dbReference type="EMBL" id="GAA0270049.1"/>
    </source>
</evidence>
<evidence type="ECO:0000256" key="1">
    <source>
        <dbReference type="ARBA" id="ARBA00023002"/>
    </source>
</evidence>
<dbReference type="InterPro" id="IPR036661">
    <property type="entry name" value="Luciferase-like_sf"/>
</dbReference>
<dbReference type="Gene3D" id="3.20.20.30">
    <property type="entry name" value="Luciferase-like domain"/>
    <property type="match status" value="1"/>
</dbReference>
<dbReference type="Proteomes" id="UP001500967">
    <property type="component" value="Unassembled WGS sequence"/>
</dbReference>
<dbReference type="SUPFAM" id="SSF51679">
    <property type="entry name" value="Bacterial luciferase-like"/>
    <property type="match status" value="1"/>
</dbReference>
<dbReference type="PANTHER" id="PTHR43244:SF1">
    <property type="entry name" value="5,10-METHYLENETETRAHYDROMETHANOPTERIN REDUCTASE"/>
    <property type="match status" value="1"/>
</dbReference>
<protein>
    <submittedName>
        <fullName evidence="3">LLM class flavin-dependent oxidoreductase</fullName>
    </submittedName>
</protein>
<dbReference type="InterPro" id="IPR050564">
    <property type="entry name" value="F420-G6PD/mer"/>
</dbReference>
<reference evidence="4" key="1">
    <citation type="journal article" date="2019" name="Int. J. Syst. Evol. Microbiol.">
        <title>The Global Catalogue of Microorganisms (GCM) 10K type strain sequencing project: providing services to taxonomists for standard genome sequencing and annotation.</title>
        <authorList>
            <consortium name="The Broad Institute Genomics Platform"/>
            <consortium name="The Broad Institute Genome Sequencing Center for Infectious Disease"/>
            <person name="Wu L."/>
            <person name="Ma J."/>
        </authorList>
    </citation>
    <scope>NUCLEOTIDE SEQUENCE [LARGE SCALE GENOMIC DNA]</scope>
    <source>
        <strain evidence="4">JCM 10425</strain>
    </source>
</reference>
<evidence type="ECO:0000313" key="4">
    <source>
        <dbReference type="Proteomes" id="UP001500967"/>
    </source>
</evidence>